<gene>
    <name evidence="11" type="ORF">POM88_005572</name>
</gene>
<evidence type="ECO:0000256" key="3">
    <source>
        <dbReference type="ARBA" id="ARBA00022833"/>
    </source>
</evidence>
<organism evidence="11 12">
    <name type="scientific">Heracleum sosnowskyi</name>
    <dbReference type="NCBI Taxonomy" id="360622"/>
    <lineage>
        <taxon>Eukaryota</taxon>
        <taxon>Viridiplantae</taxon>
        <taxon>Streptophyta</taxon>
        <taxon>Embryophyta</taxon>
        <taxon>Tracheophyta</taxon>
        <taxon>Spermatophyta</taxon>
        <taxon>Magnoliopsida</taxon>
        <taxon>eudicotyledons</taxon>
        <taxon>Gunneridae</taxon>
        <taxon>Pentapetalae</taxon>
        <taxon>asterids</taxon>
        <taxon>campanulids</taxon>
        <taxon>Apiales</taxon>
        <taxon>Apiaceae</taxon>
        <taxon>Apioideae</taxon>
        <taxon>apioid superclade</taxon>
        <taxon>Tordylieae</taxon>
        <taxon>Tordyliinae</taxon>
        <taxon>Heracleum</taxon>
    </lineage>
</organism>
<evidence type="ECO:0000256" key="6">
    <source>
        <dbReference type="ARBA" id="ARBA00023163"/>
    </source>
</evidence>
<protein>
    <recommendedName>
        <fullName evidence="9">Dof zinc finger protein</fullName>
    </recommendedName>
</protein>
<dbReference type="GO" id="GO:0008270">
    <property type="term" value="F:zinc ion binding"/>
    <property type="evidence" value="ECO:0007669"/>
    <property type="project" value="UniProtKB-KW"/>
</dbReference>
<dbReference type="Proteomes" id="UP001237642">
    <property type="component" value="Unassembled WGS sequence"/>
</dbReference>
<sequence>MSSDSGEIAAAKRFLHAGIRPVETEPLPCPRCESINTKFCYYNNYNLGQPRYFCKSCRRYWTRGGTLRNVPVGGATRKSSAVKRSRSVSTSIAPVPGPSLSPGLACHDFVQEMPVMNQEMGHQGNELNLNQAVCVEDPMVGLTGDQFGSGLGVGAPGGLGLGFDMSPWEWSMGEVGVENDESGCTTSTGGAMVAPGGGMVVPGGGGCNTWQVENGLGDGEYYYWSDLAMSTPGNGVK</sequence>
<keyword evidence="5 8" id="KW-0238">DNA-binding</keyword>
<proteinExistence type="predicted"/>
<evidence type="ECO:0000256" key="7">
    <source>
        <dbReference type="ARBA" id="ARBA00023242"/>
    </source>
</evidence>
<comment type="caution">
    <text evidence="11">The sequence shown here is derived from an EMBL/GenBank/DDBJ whole genome shotgun (WGS) entry which is preliminary data.</text>
</comment>
<accession>A0AAD8J105</accession>
<dbReference type="PROSITE" id="PS50884">
    <property type="entry name" value="ZF_DOF_2"/>
    <property type="match status" value="1"/>
</dbReference>
<evidence type="ECO:0000256" key="1">
    <source>
        <dbReference type="ARBA" id="ARBA00022723"/>
    </source>
</evidence>
<dbReference type="InterPro" id="IPR003851">
    <property type="entry name" value="Znf_Dof"/>
</dbReference>
<evidence type="ECO:0000313" key="12">
    <source>
        <dbReference type="Proteomes" id="UP001237642"/>
    </source>
</evidence>
<keyword evidence="12" id="KW-1185">Reference proteome</keyword>
<evidence type="ECO:0000256" key="8">
    <source>
        <dbReference type="PROSITE-ProRule" id="PRU00071"/>
    </source>
</evidence>
<feature type="domain" description="Dof-type" evidence="10">
    <location>
        <begin position="27"/>
        <end position="81"/>
    </location>
</feature>
<evidence type="ECO:0000256" key="5">
    <source>
        <dbReference type="ARBA" id="ARBA00023125"/>
    </source>
</evidence>
<dbReference type="GO" id="GO:0003677">
    <property type="term" value="F:DNA binding"/>
    <property type="evidence" value="ECO:0007669"/>
    <property type="project" value="UniProtKB-UniRule"/>
</dbReference>
<comment type="subcellular location">
    <subcellularLocation>
        <location evidence="8 9">Nucleus</location>
    </subcellularLocation>
</comment>
<evidence type="ECO:0000256" key="9">
    <source>
        <dbReference type="RuleBase" id="RU369094"/>
    </source>
</evidence>
<dbReference type="EMBL" id="JAUIZM010000002">
    <property type="protein sequence ID" value="KAK1395709.1"/>
    <property type="molecule type" value="Genomic_DNA"/>
</dbReference>
<dbReference type="Pfam" id="PF02701">
    <property type="entry name" value="Zn_ribbon_Dof"/>
    <property type="match status" value="1"/>
</dbReference>
<dbReference type="PANTHER" id="PTHR31992">
    <property type="entry name" value="DOF ZINC FINGER PROTEIN DOF1.4-RELATED"/>
    <property type="match status" value="1"/>
</dbReference>
<evidence type="ECO:0000259" key="10">
    <source>
        <dbReference type="PROSITE" id="PS50884"/>
    </source>
</evidence>
<evidence type="ECO:0000313" key="11">
    <source>
        <dbReference type="EMBL" id="KAK1395709.1"/>
    </source>
</evidence>
<keyword evidence="7 8" id="KW-0539">Nucleus</keyword>
<keyword evidence="6 9" id="KW-0804">Transcription</keyword>
<evidence type="ECO:0000256" key="2">
    <source>
        <dbReference type="ARBA" id="ARBA00022771"/>
    </source>
</evidence>
<dbReference type="GO" id="GO:0005634">
    <property type="term" value="C:nucleus"/>
    <property type="evidence" value="ECO:0007669"/>
    <property type="project" value="UniProtKB-SubCell"/>
</dbReference>
<name>A0AAD8J105_9APIA</name>
<dbReference type="GO" id="GO:0003700">
    <property type="term" value="F:DNA-binding transcription factor activity"/>
    <property type="evidence" value="ECO:0007669"/>
    <property type="project" value="UniProtKB-UniRule"/>
</dbReference>
<evidence type="ECO:0000256" key="4">
    <source>
        <dbReference type="ARBA" id="ARBA00023015"/>
    </source>
</evidence>
<comment type="function">
    <text evidence="9">Transcription factor that binds specifically to a 5'-AA[AG]G-3' consensus core sequence.</text>
</comment>
<dbReference type="AlphaFoldDB" id="A0AAD8J105"/>
<keyword evidence="3 9" id="KW-0862">Zinc</keyword>
<reference evidence="11" key="1">
    <citation type="submission" date="2023-02" db="EMBL/GenBank/DDBJ databases">
        <title>Genome of toxic invasive species Heracleum sosnowskyi carries increased number of genes despite the absence of recent whole-genome duplications.</title>
        <authorList>
            <person name="Schelkunov M."/>
            <person name="Shtratnikova V."/>
            <person name="Makarenko M."/>
            <person name="Klepikova A."/>
            <person name="Omelchenko D."/>
            <person name="Novikova G."/>
            <person name="Obukhova E."/>
            <person name="Bogdanov V."/>
            <person name="Penin A."/>
            <person name="Logacheva M."/>
        </authorList>
    </citation>
    <scope>NUCLEOTIDE SEQUENCE</scope>
    <source>
        <strain evidence="11">Hsosn_3</strain>
        <tissue evidence="11">Leaf</tissue>
    </source>
</reference>
<keyword evidence="4 9" id="KW-0805">Transcription regulation</keyword>
<dbReference type="PANTHER" id="PTHR31992:SF203">
    <property type="entry name" value="DOF ZINC FINGER PROTEIN"/>
    <property type="match status" value="1"/>
</dbReference>
<dbReference type="InterPro" id="IPR045174">
    <property type="entry name" value="Dof"/>
</dbReference>
<keyword evidence="2 8" id="KW-0863">Zinc-finger</keyword>
<reference evidence="11" key="2">
    <citation type="submission" date="2023-05" db="EMBL/GenBank/DDBJ databases">
        <authorList>
            <person name="Schelkunov M.I."/>
        </authorList>
    </citation>
    <scope>NUCLEOTIDE SEQUENCE</scope>
    <source>
        <strain evidence="11">Hsosn_3</strain>
        <tissue evidence="11">Leaf</tissue>
    </source>
</reference>
<dbReference type="PROSITE" id="PS01361">
    <property type="entry name" value="ZF_DOF_1"/>
    <property type="match status" value="1"/>
</dbReference>
<keyword evidence="1 9" id="KW-0479">Metal-binding</keyword>